<dbReference type="NCBIfam" id="TIGR00738">
    <property type="entry name" value="rrf2_super"/>
    <property type="match status" value="1"/>
</dbReference>
<keyword evidence="2" id="KW-1185">Reference proteome</keyword>
<dbReference type="Proteomes" id="UP000664417">
    <property type="component" value="Unassembled WGS sequence"/>
</dbReference>
<dbReference type="PANTHER" id="PTHR33221">
    <property type="entry name" value="WINGED HELIX-TURN-HELIX TRANSCRIPTIONAL REGULATOR, RRF2 FAMILY"/>
    <property type="match status" value="1"/>
</dbReference>
<evidence type="ECO:0000313" key="2">
    <source>
        <dbReference type="Proteomes" id="UP000664417"/>
    </source>
</evidence>
<dbReference type="GO" id="GO:0005829">
    <property type="term" value="C:cytosol"/>
    <property type="evidence" value="ECO:0007669"/>
    <property type="project" value="TreeGrafter"/>
</dbReference>
<dbReference type="InterPro" id="IPR036388">
    <property type="entry name" value="WH-like_DNA-bd_sf"/>
</dbReference>
<organism evidence="1 2">
    <name type="scientific">Acanthopleuribacter pedis</name>
    <dbReference type="NCBI Taxonomy" id="442870"/>
    <lineage>
        <taxon>Bacteria</taxon>
        <taxon>Pseudomonadati</taxon>
        <taxon>Acidobacteriota</taxon>
        <taxon>Holophagae</taxon>
        <taxon>Acanthopleuribacterales</taxon>
        <taxon>Acanthopleuribacteraceae</taxon>
        <taxon>Acanthopleuribacter</taxon>
    </lineage>
</organism>
<gene>
    <name evidence="1" type="ORF">J3U88_05090</name>
</gene>
<dbReference type="EMBL" id="JAFREP010000004">
    <property type="protein sequence ID" value="MBO1317827.1"/>
    <property type="molecule type" value="Genomic_DNA"/>
</dbReference>
<dbReference type="PANTHER" id="PTHR33221:SF15">
    <property type="entry name" value="HTH-TYPE TRANSCRIPTIONAL REGULATOR YWGB-RELATED"/>
    <property type="match status" value="1"/>
</dbReference>
<dbReference type="SUPFAM" id="SSF46785">
    <property type="entry name" value="Winged helix' DNA-binding domain"/>
    <property type="match status" value="1"/>
</dbReference>
<proteinExistence type="predicted"/>
<name>A0A8J7PZX3_9BACT</name>
<dbReference type="Gene3D" id="1.10.10.10">
    <property type="entry name" value="Winged helix-like DNA-binding domain superfamily/Winged helix DNA-binding domain"/>
    <property type="match status" value="1"/>
</dbReference>
<dbReference type="GO" id="GO:0003700">
    <property type="term" value="F:DNA-binding transcription factor activity"/>
    <property type="evidence" value="ECO:0007669"/>
    <property type="project" value="TreeGrafter"/>
</dbReference>
<evidence type="ECO:0000313" key="1">
    <source>
        <dbReference type="EMBL" id="MBO1317827.1"/>
    </source>
</evidence>
<dbReference type="RefSeq" id="WP_207857294.1">
    <property type="nucleotide sequence ID" value="NZ_JAFREP010000004.1"/>
</dbReference>
<dbReference type="PROSITE" id="PS51197">
    <property type="entry name" value="HTH_RRF2_2"/>
    <property type="match status" value="1"/>
</dbReference>
<protein>
    <submittedName>
        <fullName evidence="1">Rrf2 family transcriptional regulator</fullName>
    </submittedName>
</protein>
<sequence>MLRLPKSVDYGVLILLTLFEADSDTPLSAQQIAETCGLPHQQVAKLLKVLQRQDVVSSTRGPRGGYALKVDAGSMNLLAVHRLIEGPLTVTECMNPEDCQCRAMASCRLRPYMEAVDRALQQALEGITLAAISESRPVFAGWSLAV</sequence>
<dbReference type="Pfam" id="PF02082">
    <property type="entry name" value="Rrf2"/>
    <property type="match status" value="1"/>
</dbReference>
<reference evidence="1" key="1">
    <citation type="submission" date="2021-03" db="EMBL/GenBank/DDBJ databases">
        <authorList>
            <person name="Wang G."/>
        </authorList>
    </citation>
    <scope>NUCLEOTIDE SEQUENCE</scope>
    <source>
        <strain evidence="1">KCTC 12899</strain>
    </source>
</reference>
<dbReference type="InterPro" id="IPR000944">
    <property type="entry name" value="Tscrpt_reg_Rrf2"/>
</dbReference>
<accession>A0A8J7PZX3</accession>
<comment type="caution">
    <text evidence="1">The sequence shown here is derived from an EMBL/GenBank/DDBJ whole genome shotgun (WGS) entry which is preliminary data.</text>
</comment>
<dbReference type="InterPro" id="IPR036390">
    <property type="entry name" value="WH_DNA-bd_sf"/>
</dbReference>
<dbReference type="AlphaFoldDB" id="A0A8J7PZX3"/>